<dbReference type="PANTHER" id="PTHR43797:SF2">
    <property type="entry name" value="HOMOCYSTEINE_CYSTEINE SYNTHASE"/>
    <property type="match status" value="1"/>
</dbReference>
<dbReference type="SUPFAM" id="SSF53383">
    <property type="entry name" value="PLP-dependent transferases"/>
    <property type="match status" value="1"/>
</dbReference>
<reference evidence="8" key="1">
    <citation type="journal article" date="2019" name="Int. J. Syst. Evol. Microbiol.">
        <title>The Global Catalogue of Microorganisms (GCM) 10K type strain sequencing project: providing services to taxonomists for standard genome sequencing and annotation.</title>
        <authorList>
            <consortium name="The Broad Institute Genomics Platform"/>
            <consortium name="The Broad Institute Genome Sequencing Center for Infectious Disease"/>
            <person name="Wu L."/>
            <person name="Ma J."/>
        </authorList>
    </citation>
    <scope>NUCLEOTIDE SEQUENCE [LARGE SCALE GENOMIC DNA]</scope>
    <source>
        <strain evidence="8">NCAIM B.02333</strain>
    </source>
</reference>
<dbReference type="RefSeq" id="WP_340292185.1">
    <property type="nucleotide sequence ID" value="NZ_JBBEOI010000062.1"/>
</dbReference>
<dbReference type="EMBL" id="JBHRWW010000016">
    <property type="protein sequence ID" value="MFC3690111.1"/>
    <property type="molecule type" value="Genomic_DNA"/>
</dbReference>
<accession>A0ABV7WM74</accession>
<dbReference type="InterPro" id="IPR015424">
    <property type="entry name" value="PyrdxlP-dep_Trfase"/>
</dbReference>
<dbReference type="PANTHER" id="PTHR43797">
    <property type="entry name" value="HOMOCYSTEINE/CYSTEINE SYNTHASE"/>
    <property type="match status" value="1"/>
</dbReference>
<comment type="similarity">
    <text evidence="2 5">Belongs to the trans-sulfuration enzymes family.</text>
</comment>
<dbReference type="InterPro" id="IPR006235">
    <property type="entry name" value="OAc-hSer/O-AcSer_sulfhydrylase"/>
</dbReference>
<name>A0ABV7WM74_9MICO</name>
<comment type="caution">
    <text evidence="7">The sequence shown here is derived from an EMBL/GenBank/DDBJ whole genome shotgun (WGS) entry which is preliminary data.</text>
</comment>
<proteinExistence type="inferred from homology"/>
<dbReference type="InterPro" id="IPR015421">
    <property type="entry name" value="PyrdxlP-dep_Trfase_major"/>
</dbReference>
<dbReference type="CDD" id="cd00614">
    <property type="entry name" value="CGS_like"/>
    <property type="match status" value="1"/>
</dbReference>
<keyword evidence="8" id="KW-1185">Reference proteome</keyword>
<feature type="compositionally biased region" description="Low complexity" evidence="6">
    <location>
        <begin position="7"/>
        <end position="29"/>
    </location>
</feature>
<dbReference type="Proteomes" id="UP001595685">
    <property type="component" value="Unassembled WGS sequence"/>
</dbReference>
<feature type="region of interest" description="Disordered" evidence="6">
    <location>
        <begin position="469"/>
        <end position="500"/>
    </location>
</feature>
<evidence type="ECO:0000313" key="7">
    <source>
        <dbReference type="EMBL" id="MFC3690111.1"/>
    </source>
</evidence>
<keyword evidence="4 5" id="KW-0663">Pyridoxal phosphate</keyword>
<feature type="compositionally biased region" description="Acidic residues" evidence="6">
    <location>
        <begin position="483"/>
        <end position="494"/>
    </location>
</feature>
<comment type="cofactor">
    <cofactor evidence="1 5">
        <name>pyridoxal 5'-phosphate</name>
        <dbReference type="ChEBI" id="CHEBI:597326"/>
    </cofactor>
</comment>
<evidence type="ECO:0000313" key="8">
    <source>
        <dbReference type="Proteomes" id="UP001595685"/>
    </source>
</evidence>
<keyword evidence="3" id="KW-0808">Transferase</keyword>
<gene>
    <name evidence="7" type="ORF">ACFOLH_17325</name>
</gene>
<evidence type="ECO:0000256" key="5">
    <source>
        <dbReference type="RuleBase" id="RU362118"/>
    </source>
</evidence>
<feature type="region of interest" description="Disordered" evidence="6">
    <location>
        <begin position="1"/>
        <end position="41"/>
    </location>
</feature>
<dbReference type="Gene3D" id="3.90.1150.10">
    <property type="entry name" value="Aspartate Aminotransferase, domain 1"/>
    <property type="match status" value="1"/>
</dbReference>
<sequence>MPEHARPSATARPTATRPTPAGPAATRPGTTDHHHDRQDRHDRAPGFATEQVHGGEAPEDGFGARVTPVHLTAGFVFDSFAHARARFAGEDDGYTYTRIGNPTVAALERRLARLEGGAEAVVVGSGQAAVTVALLGLLQAGDHLLAASTIYEGSRGLFLENFARFGIEVDLVEDPTDLDAWRALVRPTTRALFGESISNPTNVVLDVAGVAGVAHEAGVPLVVDSTLATPYLLRPLEHGADVVVHSASKFLAGHGASLGGALVVAEHVVADPRLFAHLVEPSALLGGRSWTDVHGSRAYVAYARAVIASRLGPTISPLNAFLVQQGLQTLSLRLRQHCAGALAVAGWLAARPEVASVRYAGLPGDPSADLAARYLPRGAGSVLCVTLHGGEAAAERFVDGVRLFSRMTHLGDVRSLVLHPASTTHAHRDPAELAAAGIHPGTVRLSIGTEEPEDLLADLEGALAAVRGEPLPPARPALGTADGTDELDELDEADGAGWPDGSRWADAAHLSGLVGALA</sequence>
<dbReference type="InterPro" id="IPR000277">
    <property type="entry name" value="Cys/Met-Metab_PyrdxlP-dep_enz"/>
</dbReference>
<dbReference type="InterPro" id="IPR015422">
    <property type="entry name" value="PyrdxlP-dep_Trfase_small"/>
</dbReference>
<protein>
    <submittedName>
        <fullName evidence="7">O-acetylhomoserine aminocarboxypropyltransferase/cysteine synthase family protein</fullName>
    </submittedName>
</protein>
<evidence type="ECO:0000256" key="3">
    <source>
        <dbReference type="ARBA" id="ARBA00022679"/>
    </source>
</evidence>
<feature type="compositionally biased region" description="Basic and acidic residues" evidence="6">
    <location>
        <begin position="30"/>
        <end position="41"/>
    </location>
</feature>
<dbReference type="Pfam" id="PF01053">
    <property type="entry name" value="Cys_Met_Meta_PP"/>
    <property type="match status" value="1"/>
</dbReference>
<evidence type="ECO:0000256" key="4">
    <source>
        <dbReference type="ARBA" id="ARBA00022898"/>
    </source>
</evidence>
<organism evidence="7 8">
    <name type="scientific">Aquipuribacter hungaricus</name>
    <dbReference type="NCBI Taxonomy" id="545624"/>
    <lineage>
        <taxon>Bacteria</taxon>
        <taxon>Bacillati</taxon>
        <taxon>Actinomycetota</taxon>
        <taxon>Actinomycetes</taxon>
        <taxon>Micrococcales</taxon>
        <taxon>Intrasporangiaceae</taxon>
        <taxon>Aquipuribacter</taxon>
    </lineage>
</organism>
<dbReference type="Gene3D" id="3.40.640.10">
    <property type="entry name" value="Type I PLP-dependent aspartate aminotransferase-like (Major domain)"/>
    <property type="match status" value="1"/>
</dbReference>
<evidence type="ECO:0000256" key="2">
    <source>
        <dbReference type="ARBA" id="ARBA00009077"/>
    </source>
</evidence>
<evidence type="ECO:0000256" key="6">
    <source>
        <dbReference type="SAM" id="MobiDB-lite"/>
    </source>
</evidence>
<evidence type="ECO:0000256" key="1">
    <source>
        <dbReference type="ARBA" id="ARBA00001933"/>
    </source>
</evidence>